<keyword evidence="5" id="KW-0297">G-protein coupled receptor</keyword>
<reference evidence="15" key="3">
    <citation type="submission" date="2025-09" db="UniProtKB">
        <authorList>
            <consortium name="Ensembl"/>
        </authorList>
    </citation>
    <scope>IDENTIFICATION</scope>
</reference>
<evidence type="ECO:0000313" key="16">
    <source>
        <dbReference type="Proteomes" id="UP000472271"/>
    </source>
</evidence>
<evidence type="ECO:0000256" key="13">
    <source>
        <dbReference type="SAM" id="Phobius"/>
    </source>
</evidence>
<dbReference type="InterPro" id="IPR000276">
    <property type="entry name" value="GPCR_Rhodpsn"/>
</dbReference>
<dbReference type="PANTHER" id="PTHR24232">
    <property type="entry name" value="G-PROTEIN COUPLED RECEPTOR"/>
    <property type="match status" value="1"/>
</dbReference>
<evidence type="ECO:0000256" key="8">
    <source>
        <dbReference type="ARBA" id="ARBA00023170"/>
    </source>
</evidence>
<dbReference type="GO" id="GO:0007596">
    <property type="term" value="P:blood coagulation"/>
    <property type="evidence" value="ECO:0007669"/>
    <property type="project" value="InterPro"/>
</dbReference>
<feature type="transmembrane region" description="Helical" evidence="13">
    <location>
        <begin position="269"/>
        <end position="289"/>
    </location>
</feature>
<dbReference type="InterPro" id="IPR003912">
    <property type="entry name" value="Protea_act_rcpt"/>
</dbReference>
<evidence type="ECO:0000256" key="10">
    <source>
        <dbReference type="ARBA" id="ARBA00023224"/>
    </source>
</evidence>
<evidence type="ECO:0000256" key="5">
    <source>
        <dbReference type="ARBA" id="ARBA00023040"/>
    </source>
</evidence>
<evidence type="ECO:0000256" key="12">
    <source>
        <dbReference type="SAM" id="MobiDB-lite"/>
    </source>
</evidence>
<evidence type="ECO:0000313" key="15">
    <source>
        <dbReference type="Ensembl" id="ENSSORP00005053306.1"/>
    </source>
</evidence>
<dbReference type="InParanoid" id="A0A673CCK0"/>
<keyword evidence="4 13" id="KW-1133">Transmembrane helix</keyword>
<keyword evidence="3 13" id="KW-0812">Transmembrane</keyword>
<feature type="transmembrane region" description="Helical" evidence="13">
    <location>
        <begin position="138"/>
        <end position="159"/>
    </location>
</feature>
<evidence type="ECO:0000256" key="1">
    <source>
        <dbReference type="ARBA" id="ARBA00004651"/>
    </source>
</evidence>
<keyword evidence="2" id="KW-1003">Cell membrane</keyword>
<dbReference type="AlphaFoldDB" id="A0A673CCK0"/>
<dbReference type="InterPro" id="IPR017452">
    <property type="entry name" value="GPCR_Rhodpsn_7TM"/>
</dbReference>
<feature type="transmembrane region" description="Helical" evidence="13">
    <location>
        <begin position="234"/>
        <end position="257"/>
    </location>
</feature>
<evidence type="ECO:0000259" key="14">
    <source>
        <dbReference type="PROSITE" id="PS50262"/>
    </source>
</evidence>
<dbReference type="Gene3D" id="1.20.1070.10">
    <property type="entry name" value="Rhodopsin 7-helix transmembrane proteins"/>
    <property type="match status" value="1"/>
</dbReference>
<dbReference type="SUPFAM" id="SSF81321">
    <property type="entry name" value="Family A G protein-coupled receptor-like"/>
    <property type="match status" value="1"/>
</dbReference>
<dbReference type="GO" id="GO:0035025">
    <property type="term" value="P:positive regulation of Rho protein signal transduction"/>
    <property type="evidence" value="ECO:0007669"/>
    <property type="project" value="TreeGrafter"/>
</dbReference>
<dbReference type="Proteomes" id="UP000472271">
    <property type="component" value="Chromosome 9"/>
</dbReference>
<evidence type="ECO:0000256" key="11">
    <source>
        <dbReference type="PIRSR" id="PIRSR603912-52"/>
    </source>
</evidence>
<dbReference type="GO" id="GO:0005886">
    <property type="term" value="C:plasma membrane"/>
    <property type="evidence" value="ECO:0007669"/>
    <property type="project" value="UniProtKB-SubCell"/>
</dbReference>
<evidence type="ECO:0000256" key="9">
    <source>
        <dbReference type="ARBA" id="ARBA00023180"/>
    </source>
</evidence>
<evidence type="ECO:0000256" key="3">
    <source>
        <dbReference type="ARBA" id="ARBA00022692"/>
    </source>
</evidence>
<dbReference type="GO" id="GO:0015057">
    <property type="term" value="F:thrombin-activated receptor activity"/>
    <property type="evidence" value="ECO:0007669"/>
    <property type="project" value="InterPro"/>
</dbReference>
<feature type="compositionally biased region" description="Polar residues" evidence="12">
    <location>
        <begin position="31"/>
        <end position="44"/>
    </location>
</feature>
<dbReference type="Ensembl" id="ENSSORT00005054561.1">
    <property type="protein sequence ID" value="ENSSORP00005053306.1"/>
    <property type="gene ID" value="ENSSORG00005023964.1"/>
</dbReference>
<dbReference type="PANTHER" id="PTHR24232:SF0">
    <property type="entry name" value="PROTEINASE-ACTIVATED RECEPTOR 3"/>
    <property type="match status" value="1"/>
</dbReference>
<dbReference type="FunFam" id="1.20.1070.10:FF:000040">
    <property type="entry name" value="Coagulation factor 2 (thrombin) receptor"/>
    <property type="match status" value="1"/>
</dbReference>
<organism evidence="15 16">
    <name type="scientific">Sphaeramia orbicularis</name>
    <name type="common">orbiculate cardinalfish</name>
    <dbReference type="NCBI Taxonomy" id="375764"/>
    <lineage>
        <taxon>Eukaryota</taxon>
        <taxon>Metazoa</taxon>
        <taxon>Chordata</taxon>
        <taxon>Craniata</taxon>
        <taxon>Vertebrata</taxon>
        <taxon>Euteleostomi</taxon>
        <taxon>Actinopterygii</taxon>
        <taxon>Neopterygii</taxon>
        <taxon>Teleostei</taxon>
        <taxon>Neoteleostei</taxon>
        <taxon>Acanthomorphata</taxon>
        <taxon>Gobiaria</taxon>
        <taxon>Kurtiformes</taxon>
        <taxon>Apogonoidei</taxon>
        <taxon>Apogonidae</taxon>
        <taxon>Apogoninae</taxon>
        <taxon>Sphaeramia</taxon>
    </lineage>
</organism>
<protein>
    <submittedName>
        <fullName evidence="15">Coagulation factor II (thrombin) receptor-like 2</fullName>
    </submittedName>
</protein>
<evidence type="ECO:0000256" key="2">
    <source>
        <dbReference type="ARBA" id="ARBA00022475"/>
    </source>
</evidence>
<keyword evidence="6 13" id="KW-0472">Membrane</keyword>
<dbReference type="PROSITE" id="PS50262">
    <property type="entry name" value="G_PROTEIN_RECEP_F1_2"/>
    <property type="match status" value="1"/>
</dbReference>
<sequence length="355" mass="39842">CKTENFTSGGHLHLLKTRSNDTNKSNHTKTQRVTPLDSSTTPSLDVSPEDPATAYATGSFSTWVIPSSYILAMLVGIPSNAYILAFLRVKIKAKSLSTVVLYLNLALSDLLLLLSLALRVHYHFNRNNWIFGEYSCRLITALFYGNVYCSSQTIACISLKRYLAVVKPFLYRQLAKTSLSTWTCLIVWFLFGATIVPELVVKQTYPVPNLGITTCHDILPLDEKSHSLLVPYRLILVCLGFIVPFLICIYAHVAVIYHLGQSGCDWRPFIRVSTLVFIIFVLCFSPSGILHMSHYIHLISSGDDRLYGYYRVAVCLCCFHSCLDPFLCILMSKTTASDLQFISLRGITPRPALMM</sequence>
<name>A0A673CCK0_9TELE</name>
<feature type="disulfide bond" evidence="11">
    <location>
        <begin position="136"/>
        <end position="215"/>
    </location>
</feature>
<feature type="transmembrane region" description="Helical" evidence="13">
    <location>
        <begin position="179"/>
        <end position="200"/>
    </location>
</feature>
<feature type="region of interest" description="Disordered" evidence="12">
    <location>
        <begin position="16"/>
        <end position="48"/>
    </location>
</feature>
<keyword evidence="8" id="KW-0675">Receptor</keyword>
<feature type="transmembrane region" description="Helical" evidence="13">
    <location>
        <begin position="309"/>
        <end position="330"/>
    </location>
</feature>
<comment type="subcellular location">
    <subcellularLocation>
        <location evidence="1">Cell membrane</location>
        <topology evidence="1">Multi-pass membrane protein</topology>
    </subcellularLocation>
</comment>
<dbReference type="PRINTS" id="PR01428">
    <property type="entry name" value="PROTEASEAR"/>
</dbReference>
<dbReference type="Pfam" id="PF00001">
    <property type="entry name" value="7tm_1"/>
    <property type="match status" value="1"/>
</dbReference>
<keyword evidence="7 11" id="KW-1015">Disulfide bond</keyword>
<proteinExistence type="predicted"/>
<dbReference type="GO" id="GO:0007200">
    <property type="term" value="P:phospholipase C-activating G protein-coupled receptor signaling pathway"/>
    <property type="evidence" value="ECO:0007669"/>
    <property type="project" value="TreeGrafter"/>
</dbReference>
<keyword evidence="9" id="KW-0325">Glycoprotein</keyword>
<reference evidence="15" key="2">
    <citation type="submission" date="2025-08" db="UniProtKB">
        <authorList>
            <consortium name="Ensembl"/>
        </authorList>
    </citation>
    <scope>IDENTIFICATION</scope>
</reference>
<evidence type="ECO:0000256" key="7">
    <source>
        <dbReference type="ARBA" id="ARBA00023157"/>
    </source>
</evidence>
<accession>A0A673CCK0</accession>
<feature type="transmembrane region" description="Helical" evidence="13">
    <location>
        <begin position="69"/>
        <end position="87"/>
    </location>
</feature>
<keyword evidence="16" id="KW-1185">Reference proteome</keyword>
<reference evidence="15" key="1">
    <citation type="submission" date="2019-06" db="EMBL/GenBank/DDBJ databases">
        <authorList>
            <consortium name="Wellcome Sanger Institute Data Sharing"/>
        </authorList>
    </citation>
    <scope>NUCLEOTIDE SEQUENCE [LARGE SCALE GENOMIC DNA]</scope>
</reference>
<keyword evidence="10" id="KW-0807">Transducer</keyword>
<feature type="domain" description="G-protein coupled receptors family 1 profile" evidence="14">
    <location>
        <begin position="79"/>
        <end position="328"/>
    </location>
</feature>
<dbReference type="PRINTS" id="PR00237">
    <property type="entry name" value="GPCRRHODOPSN"/>
</dbReference>
<evidence type="ECO:0000256" key="4">
    <source>
        <dbReference type="ARBA" id="ARBA00022989"/>
    </source>
</evidence>
<evidence type="ECO:0000256" key="6">
    <source>
        <dbReference type="ARBA" id="ARBA00023136"/>
    </source>
</evidence>
<feature type="transmembrane region" description="Helical" evidence="13">
    <location>
        <begin position="99"/>
        <end position="118"/>
    </location>
</feature>